<dbReference type="Pfam" id="PF02990">
    <property type="entry name" value="EMP70"/>
    <property type="match status" value="1"/>
</dbReference>
<evidence type="ECO:0000256" key="8">
    <source>
        <dbReference type="ARBA" id="ARBA00023136"/>
    </source>
</evidence>
<dbReference type="EnsemblPlants" id="AET7Gv20895300.8">
    <property type="protein sequence ID" value="AET7Gv20895300.8"/>
    <property type="gene ID" value="AET7Gv20895300"/>
</dbReference>
<keyword evidence="5" id="KW-0732">Signal</keyword>
<reference evidence="10" key="2">
    <citation type="journal article" date="2017" name="Nat. Plants">
        <title>The Aegilops tauschii genome reveals multiple impacts of transposons.</title>
        <authorList>
            <person name="Zhao G."/>
            <person name="Zou C."/>
            <person name="Li K."/>
            <person name="Wang K."/>
            <person name="Li T."/>
            <person name="Gao L."/>
            <person name="Zhang X."/>
            <person name="Wang H."/>
            <person name="Yang Z."/>
            <person name="Liu X."/>
            <person name="Jiang W."/>
            <person name="Mao L."/>
            <person name="Kong X."/>
            <person name="Jiao Y."/>
            <person name="Jia J."/>
        </authorList>
    </citation>
    <scope>NUCLEOTIDE SEQUENCE [LARGE SCALE GENOMIC DNA]</scope>
    <source>
        <strain evidence="10">cv. AL8/78</strain>
    </source>
</reference>
<evidence type="ECO:0000256" key="1">
    <source>
        <dbReference type="ARBA" id="ARBA00004337"/>
    </source>
</evidence>
<comment type="subcellular location">
    <subcellularLocation>
        <location evidence="1">Endosome membrane</location>
        <topology evidence="1">Multi-pass membrane protein</topology>
    </subcellularLocation>
    <subcellularLocation>
        <location evidence="2">Golgi apparatus membrane</location>
        <topology evidence="2">Multi-pass membrane protein</topology>
    </subcellularLocation>
</comment>
<evidence type="ECO:0000313" key="10">
    <source>
        <dbReference type="Proteomes" id="UP000015105"/>
    </source>
</evidence>
<keyword evidence="7" id="KW-1133">Transmembrane helix</keyword>
<dbReference type="GO" id="GO:0010008">
    <property type="term" value="C:endosome membrane"/>
    <property type="evidence" value="ECO:0007669"/>
    <property type="project" value="UniProtKB-SubCell"/>
</dbReference>
<evidence type="ECO:0000256" key="3">
    <source>
        <dbReference type="ARBA" id="ARBA00005227"/>
    </source>
</evidence>
<dbReference type="Gramene" id="AET7Gv20895300.8">
    <property type="protein sequence ID" value="AET7Gv20895300.8"/>
    <property type="gene ID" value="AET7Gv20895300"/>
</dbReference>
<dbReference type="AlphaFoldDB" id="A0A453SCU3"/>
<keyword evidence="10" id="KW-1185">Reference proteome</keyword>
<reference evidence="9" key="4">
    <citation type="submission" date="2019-03" db="UniProtKB">
        <authorList>
            <consortium name="EnsemblPlants"/>
        </authorList>
    </citation>
    <scope>IDENTIFICATION</scope>
</reference>
<dbReference type="GO" id="GO:0000139">
    <property type="term" value="C:Golgi membrane"/>
    <property type="evidence" value="ECO:0007669"/>
    <property type="project" value="UniProtKB-SubCell"/>
</dbReference>
<name>A0A453SCU3_AEGTS</name>
<keyword evidence="6" id="KW-0967">Endosome</keyword>
<evidence type="ECO:0000313" key="9">
    <source>
        <dbReference type="EnsemblPlants" id="AET7Gv20895300.8"/>
    </source>
</evidence>
<evidence type="ECO:0000256" key="2">
    <source>
        <dbReference type="ARBA" id="ARBA00004653"/>
    </source>
</evidence>
<organism evidence="9 10">
    <name type="scientific">Aegilops tauschii subsp. strangulata</name>
    <name type="common">Goatgrass</name>
    <dbReference type="NCBI Taxonomy" id="200361"/>
    <lineage>
        <taxon>Eukaryota</taxon>
        <taxon>Viridiplantae</taxon>
        <taxon>Streptophyta</taxon>
        <taxon>Embryophyta</taxon>
        <taxon>Tracheophyta</taxon>
        <taxon>Spermatophyta</taxon>
        <taxon>Magnoliopsida</taxon>
        <taxon>Liliopsida</taxon>
        <taxon>Poales</taxon>
        <taxon>Poaceae</taxon>
        <taxon>BOP clade</taxon>
        <taxon>Pooideae</taxon>
        <taxon>Triticodae</taxon>
        <taxon>Triticeae</taxon>
        <taxon>Triticinae</taxon>
        <taxon>Aegilops</taxon>
    </lineage>
</organism>
<proteinExistence type="inferred from homology"/>
<reference evidence="10" key="1">
    <citation type="journal article" date="2014" name="Science">
        <title>Ancient hybridizations among the ancestral genomes of bread wheat.</title>
        <authorList>
            <consortium name="International Wheat Genome Sequencing Consortium,"/>
            <person name="Marcussen T."/>
            <person name="Sandve S.R."/>
            <person name="Heier L."/>
            <person name="Spannagl M."/>
            <person name="Pfeifer M."/>
            <person name="Jakobsen K.S."/>
            <person name="Wulff B.B."/>
            <person name="Steuernagel B."/>
            <person name="Mayer K.F."/>
            <person name="Olsen O.A."/>
        </authorList>
    </citation>
    <scope>NUCLEOTIDE SEQUENCE [LARGE SCALE GENOMIC DNA]</scope>
    <source>
        <strain evidence="10">cv. AL8/78</strain>
    </source>
</reference>
<reference evidence="9" key="5">
    <citation type="journal article" date="2021" name="G3 (Bethesda)">
        <title>Aegilops tauschii genome assembly Aet v5.0 features greater sequence contiguity and improved annotation.</title>
        <authorList>
            <person name="Wang L."/>
            <person name="Zhu T."/>
            <person name="Rodriguez J.C."/>
            <person name="Deal K.R."/>
            <person name="Dubcovsky J."/>
            <person name="McGuire P.E."/>
            <person name="Lux T."/>
            <person name="Spannagl M."/>
            <person name="Mayer K.F.X."/>
            <person name="Baldrich P."/>
            <person name="Meyers B.C."/>
            <person name="Huo N."/>
            <person name="Gu Y.Q."/>
            <person name="Zhou H."/>
            <person name="Devos K.M."/>
            <person name="Bennetzen J.L."/>
            <person name="Unver T."/>
            <person name="Budak H."/>
            <person name="Gulick P.J."/>
            <person name="Galiba G."/>
            <person name="Kalapos B."/>
            <person name="Nelson D.R."/>
            <person name="Li P."/>
            <person name="You F.M."/>
            <person name="Luo M.C."/>
            <person name="Dvorak J."/>
        </authorList>
    </citation>
    <scope>NUCLEOTIDE SEQUENCE [LARGE SCALE GENOMIC DNA]</scope>
    <source>
        <strain evidence="9">cv. AL8/78</strain>
    </source>
</reference>
<comment type="similarity">
    <text evidence="3">Belongs to the nonaspanin (TM9SF) (TC 9.A.2) family.</text>
</comment>
<dbReference type="InterPro" id="IPR004240">
    <property type="entry name" value="EMP70"/>
</dbReference>
<keyword evidence="8" id="KW-0472">Membrane</keyword>
<keyword evidence="4" id="KW-0812">Transmembrane</keyword>
<evidence type="ECO:0000256" key="6">
    <source>
        <dbReference type="ARBA" id="ARBA00022753"/>
    </source>
</evidence>
<evidence type="ECO:0000256" key="5">
    <source>
        <dbReference type="ARBA" id="ARBA00022729"/>
    </source>
</evidence>
<reference evidence="9" key="3">
    <citation type="journal article" date="2017" name="Nature">
        <title>Genome sequence of the progenitor of the wheat D genome Aegilops tauschii.</title>
        <authorList>
            <person name="Luo M.C."/>
            <person name="Gu Y.Q."/>
            <person name="Puiu D."/>
            <person name="Wang H."/>
            <person name="Twardziok S.O."/>
            <person name="Deal K.R."/>
            <person name="Huo N."/>
            <person name="Zhu T."/>
            <person name="Wang L."/>
            <person name="Wang Y."/>
            <person name="McGuire P.E."/>
            <person name="Liu S."/>
            <person name="Long H."/>
            <person name="Ramasamy R.K."/>
            <person name="Rodriguez J.C."/>
            <person name="Van S.L."/>
            <person name="Yuan L."/>
            <person name="Wang Z."/>
            <person name="Xia Z."/>
            <person name="Xiao L."/>
            <person name="Anderson O.D."/>
            <person name="Ouyang S."/>
            <person name="Liang Y."/>
            <person name="Zimin A.V."/>
            <person name="Pertea G."/>
            <person name="Qi P."/>
            <person name="Bennetzen J.L."/>
            <person name="Dai X."/>
            <person name="Dawson M.W."/>
            <person name="Muller H.G."/>
            <person name="Kugler K."/>
            <person name="Rivarola-Duarte L."/>
            <person name="Spannagl M."/>
            <person name="Mayer K.F.X."/>
            <person name="Lu F.H."/>
            <person name="Bevan M.W."/>
            <person name="Leroy P."/>
            <person name="Li P."/>
            <person name="You F.M."/>
            <person name="Sun Q."/>
            <person name="Liu Z."/>
            <person name="Lyons E."/>
            <person name="Wicker T."/>
            <person name="Salzberg S.L."/>
            <person name="Devos K.M."/>
            <person name="Dvorak J."/>
        </authorList>
    </citation>
    <scope>NUCLEOTIDE SEQUENCE [LARGE SCALE GENOMIC DNA]</scope>
    <source>
        <strain evidence="9">cv. AL8/78</strain>
    </source>
</reference>
<dbReference type="Proteomes" id="UP000015105">
    <property type="component" value="Chromosome 7D"/>
</dbReference>
<evidence type="ECO:0000256" key="4">
    <source>
        <dbReference type="ARBA" id="ARBA00022692"/>
    </source>
</evidence>
<accession>A0A453SCU3</accession>
<evidence type="ECO:0000256" key="7">
    <source>
        <dbReference type="ARBA" id="ARBA00022989"/>
    </source>
</evidence>
<sequence>MRRDESCKVVCRTKLSAEAAKNFREKIDDEYRVNMYVLILKFLLYCQLINMTVPRQKRINMTV</sequence>
<protein>
    <submittedName>
        <fullName evidence="9">Uncharacterized protein</fullName>
    </submittedName>
</protein>